<dbReference type="EMBL" id="JACJVP010000096">
    <property type="protein sequence ID" value="MBB6675688.1"/>
    <property type="molecule type" value="Genomic_DNA"/>
</dbReference>
<comment type="caution">
    <text evidence="3">The sequence shown here is derived from an EMBL/GenBank/DDBJ whole genome shotgun (WGS) entry which is preliminary data.</text>
</comment>
<gene>
    <name evidence="3" type="ORF">H7C19_34005</name>
</gene>
<evidence type="ECO:0000259" key="2">
    <source>
        <dbReference type="Pfam" id="PF20964"/>
    </source>
</evidence>
<sequence length="124" mass="13725">QRVKEERVTVHAWLVDGEPVSFADDTVLVAFRNSIHRETTEKPANRQVIEHVLSAVYGQPTQLATLLQKEWQEAVAAGTRTDPGAEAGEELTLVPEGDAEPAREPLVEEALRLFGEELVVIKDD</sequence>
<protein>
    <submittedName>
        <fullName evidence="3">DNA polymerase III subunit gamma/tau</fullName>
    </submittedName>
</protein>
<evidence type="ECO:0000313" key="4">
    <source>
        <dbReference type="Proteomes" id="UP000547209"/>
    </source>
</evidence>
<dbReference type="InterPro" id="IPR048448">
    <property type="entry name" value="DnaX-like_C"/>
</dbReference>
<dbReference type="Pfam" id="PF20964">
    <property type="entry name" value="DnaX_C"/>
    <property type="match status" value="1"/>
</dbReference>
<feature type="domain" description="DNA polymerase III subunit tau-like C-terminal" evidence="2">
    <location>
        <begin position="1"/>
        <end position="80"/>
    </location>
</feature>
<dbReference type="Proteomes" id="UP000547209">
    <property type="component" value="Unassembled WGS sequence"/>
</dbReference>
<evidence type="ECO:0000313" key="3">
    <source>
        <dbReference type="EMBL" id="MBB6675688.1"/>
    </source>
</evidence>
<feature type="region of interest" description="Disordered" evidence="1">
    <location>
        <begin position="80"/>
        <end position="102"/>
    </location>
</feature>
<name>A0A7X0RXW2_9BACL</name>
<evidence type="ECO:0000256" key="1">
    <source>
        <dbReference type="SAM" id="MobiDB-lite"/>
    </source>
</evidence>
<dbReference type="AlphaFoldDB" id="A0A7X0RXW2"/>
<keyword evidence="4" id="KW-1185">Reference proteome</keyword>
<proteinExistence type="predicted"/>
<accession>A0A7X0RXW2</accession>
<reference evidence="3 4" key="1">
    <citation type="submission" date="2020-08" db="EMBL/GenBank/DDBJ databases">
        <title>Cohnella phylogeny.</title>
        <authorList>
            <person name="Dunlap C."/>
        </authorList>
    </citation>
    <scope>NUCLEOTIDE SEQUENCE [LARGE SCALE GENOMIC DNA]</scope>
    <source>
        <strain evidence="3 4">DSM 28246</strain>
    </source>
</reference>
<feature type="non-terminal residue" evidence="3">
    <location>
        <position position="1"/>
    </location>
</feature>
<organism evidence="3 4">
    <name type="scientific">Cohnella nanjingensis</name>
    <dbReference type="NCBI Taxonomy" id="1387779"/>
    <lineage>
        <taxon>Bacteria</taxon>
        <taxon>Bacillati</taxon>
        <taxon>Bacillota</taxon>
        <taxon>Bacilli</taxon>
        <taxon>Bacillales</taxon>
        <taxon>Paenibacillaceae</taxon>
        <taxon>Cohnella</taxon>
    </lineage>
</organism>